<proteinExistence type="predicted"/>
<name>Q1D473_MYXXD</name>
<organism evidence="1 2">
    <name type="scientific">Myxococcus xanthus (strain DK1622)</name>
    <dbReference type="NCBI Taxonomy" id="246197"/>
    <lineage>
        <taxon>Bacteria</taxon>
        <taxon>Pseudomonadati</taxon>
        <taxon>Myxococcota</taxon>
        <taxon>Myxococcia</taxon>
        <taxon>Myxococcales</taxon>
        <taxon>Cystobacterineae</taxon>
        <taxon>Myxococcaceae</taxon>
        <taxon>Myxococcus</taxon>
    </lineage>
</organism>
<dbReference type="HOGENOM" id="CLU_2480115_0_0_7"/>
<protein>
    <submittedName>
        <fullName evidence="1">Uncharacterized protein</fullName>
    </submittedName>
</protein>
<gene>
    <name evidence="1" type="ordered locus">MXAN_4377</name>
</gene>
<keyword evidence="2" id="KW-1185">Reference proteome</keyword>
<dbReference type="EnsemblBacteria" id="ABF85901">
    <property type="protein sequence ID" value="ABF85901"/>
    <property type="gene ID" value="MXAN_4377"/>
</dbReference>
<dbReference type="Proteomes" id="UP000002402">
    <property type="component" value="Chromosome"/>
</dbReference>
<dbReference type="AlphaFoldDB" id="Q1D473"/>
<dbReference type="STRING" id="246197.MXAN_4377"/>
<evidence type="ECO:0000313" key="2">
    <source>
        <dbReference type="Proteomes" id="UP000002402"/>
    </source>
</evidence>
<dbReference type="EMBL" id="CP000113">
    <property type="protein sequence ID" value="ABF85901.1"/>
    <property type="molecule type" value="Genomic_DNA"/>
</dbReference>
<evidence type="ECO:0000313" key="1">
    <source>
        <dbReference type="EMBL" id="ABF85901.1"/>
    </source>
</evidence>
<reference evidence="1 2" key="1">
    <citation type="journal article" date="2006" name="Proc. Natl. Acad. Sci. U.S.A.">
        <title>Evolution of sensory complexity recorded in a myxobacterial genome.</title>
        <authorList>
            <person name="Goldman B.S."/>
            <person name="Nierman W.C."/>
            <person name="Kaiser D."/>
            <person name="Slater S.C."/>
            <person name="Durkin A.S."/>
            <person name="Eisen J.A."/>
            <person name="Ronning C.M."/>
            <person name="Barbazuk W.B."/>
            <person name="Blanchard M."/>
            <person name="Field C."/>
            <person name="Halling C."/>
            <person name="Hinkle G."/>
            <person name="Iartchuk O."/>
            <person name="Kim H.S."/>
            <person name="Mackenzie C."/>
            <person name="Madupu R."/>
            <person name="Miller N."/>
            <person name="Shvartsbeyn A."/>
            <person name="Sullivan S.A."/>
            <person name="Vaudin M."/>
            <person name="Wiegand R."/>
            <person name="Kaplan H.B."/>
        </authorList>
    </citation>
    <scope>NUCLEOTIDE SEQUENCE [LARGE SCALE GENOMIC DNA]</scope>
    <source>
        <strain evidence="2">DK1622</strain>
    </source>
</reference>
<accession>Q1D473</accession>
<sequence length="87" mass="9620">MLPRMMGRLPPVEPAPCCLSGLIFEVFELAFRYLSVVRHHFDGEHIPHFLAGAVEVASLLVAIHPVQRVHQPVGPVGDAPRTLAEEF</sequence>
<dbReference type="KEGG" id="mxa:MXAN_4377"/>